<accession>A0A0N5ARX5</accession>
<organism evidence="7 8">
    <name type="scientific">Syphacia muris</name>
    <dbReference type="NCBI Taxonomy" id="451379"/>
    <lineage>
        <taxon>Eukaryota</taxon>
        <taxon>Metazoa</taxon>
        <taxon>Ecdysozoa</taxon>
        <taxon>Nematoda</taxon>
        <taxon>Chromadorea</taxon>
        <taxon>Rhabditida</taxon>
        <taxon>Spirurina</taxon>
        <taxon>Oxyuridomorpha</taxon>
        <taxon>Oxyuroidea</taxon>
        <taxon>Oxyuridae</taxon>
        <taxon>Syphacia</taxon>
    </lineage>
</organism>
<dbReference type="Gene3D" id="3.10.50.10">
    <property type="match status" value="1"/>
</dbReference>
<dbReference type="InterPro" id="IPR001002">
    <property type="entry name" value="Chitin-bd_1"/>
</dbReference>
<protein>
    <submittedName>
        <fullName evidence="8">GH18 domain-containing protein</fullName>
    </submittedName>
</protein>
<dbReference type="SUPFAM" id="SSF54556">
    <property type="entry name" value="Chitinase insertion domain"/>
    <property type="match status" value="1"/>
</dbReference>
<keyword evidence="3 4" id="KW-0326">Glycosidase</keyword>
<dbReference type="SMART" id="SM00636">
    <property type="entry name" value="Glyco_18"/>
    <property type="match status" value="1"/>
</dbReference>
<dbReference type="SUPFAM" id="SSF51445">
    <property type="entry name" value="(Trans)glycosidases"/>
    <property type="match status" value="1"/>
</dbReference>
<dbReference type="Gene3D" id="3.30.60.10">
    <property type="entry name" value="Endochitinase-like"/>
    <property type="match status" value="2"/>
</dbReference>
<dbReference type="PROSITE" id="PS51910">
    <property type="entry name" value="GH18_2"/>
    <property type="match status" value="1"/>
</dbReference>
<evidence type="ECO:0000256" key="3">
    <source>
        <dbReference type="ARBA" id="ARBA00023295"/>
    </source>
</evidence>
<evidence type="ECO:0000313" key="8">
    <source>
        <dbReference type="WBParaSite" id="SMUV_0000752001-mRNA-1"/>
    </source>
</evidence>
<dbReference type="Pfam" id="PF00704">
    <property type="entry name" value="Glyco_hydro_18"/>
    <property type="match status" value="1"/>
</dbReference>
<dbReference type="InterPro" id="IPR011583">
    <property type="entry name" value="Chitinase_II/V-like_cat"/>
</dbReference>
<dbReference type="STRING" id="451379.A0A0N5ARX5"/>
<evidence type="ECO:0000256" key="2">
    <source>
        <dbReference type="ARBA" id="ARBA00022801"/>
    </source>
</evidence>
<dbReference type="PANTHER" id="PTHR46073">
    <property type="entry name" value="CHITINASE"/>
    <property type="match status" value="1"/>
</dbReference>
<dbReference type="GO" id="GO:0004568">
    <property type="term" value="F:chitinase activity"/>
    <property type="evidence" value="ECO:0007669"/>
    <property type="project" value="UniProtKB-ARBA"/>
</dbReference>
<comment type="similarity">
    <text evidence="5">Belongs to the glycosyl hydrolase 18 family.</text>
</comment>
<proteinExistence type="inferred from homology"/>
<dbReference type="GO" id="GO:0008061">
    <property type="term" value="F:chitin binding"/>
    <property type="evidence" value="ECO:0007669"/>
    <property type="project" value="UniProtKB-KW"/>
</dbReference>
<name>A0A0N5ARX5_9BILA</name>
<feature type="domain" description="GH18" evidence="6">
    <location>
        <begin position="1"/>
        <end position="305"/>
    </location>
</feature>
<dbReference type="AlphaFoldDB" id="A0A0N5ARX5"/>
<dbReference type="InterPro" id="IPR036861">
    <property type="entry name" value="Endochitinase-like_sf"/>
</dbReference>
<reference evidence="8" key="1">
    <citation type="submission" date="2017-02" db="UniProtKB">
        <authorList>
            <consortium name="WormBaseParasite"/>
        </authorList>
    </citation>
    <scope>IDENTIFICATION</scope>
</reference>
<keyword evidence="7" id="KW-1185">Reference proteome</keyword>
<dbReference type="WBParaSite" id="SMUV_0000752001-mRNA-1">
    <property type="protein sequence ID" value="SMUV_0000752001-mRNA-1"/>
    <property type="gene ID" value="SMUV_0000752001"/>
</dbReference>
<dbReference type="CDD" id="cd10909">
    <property type="entry name" value="ChtBD1_GH18_2"/>
    <property type="match status" value="1"/>
</dbReference>
<evidence type="ECO:0000313" key="7">
    <source>
        <dbReference type="Proteomes" id="UP000046393"/>
    </source>
</evidence>
<sequence length="542" mass="61637">MTKYFHLKVQFAIGGWENSQYFTLLTADYERRKILINSILQVIRYYRFDGIDIDWEYPVTGGDVEGSPADRANYVLFIRELRKRFNEYEASNKIDSKLVISFAGAAGQWTLDPGYDLKMLVPYVDFINVMTYDYFGPWKSKWGAHTGPPAPLYFSMPKKFSGKMTADWTMKYYACKLMDTFKLNLGIPFYGRFWKNVGNSADGQDEMWRIADKVDGEFQGGHVAWRDISKNWDLSRTSFHNVSKTPYLWIMEQRKFLGFENPTSIDFKLSYAIEKNLGGLMFWSIDLDDDNDTLLKTATSKDLCHGSTLNWSQKTINYKCSPLKDKRWWTMADSEVLAGMCGRSAPLFNGYYPVCDPDDPGYSCCGKFGYCGSGPEFCDCYECVNYGADPLLLLKQPVKPTVEVQWHTDNASPEKRNRCGPFAPKLDNGKTPICNPDNDKAYCCSNAGYCGNTVHHCECAGCIDYRRKPGSFSYLYFLGRCGPKFPKLPTGKYAICDPESATAYCCSRAGYCGSGEVYCGCSKCVNFKINPNFTWPDTTHPL</sequence>
<dbReference type="InterPro" id="IPR017853">
    <property type="entry name" value="GH"/>
</dbReference>
<dbReference type="SMART" id="SM00270">
    <property type="entry name" value="ChtBD1"/>
    <property type="match status" value="3"/>
</dbReference>
<dbReference type="GO" id="GO:0006032">
    <property type="term" value="P:chitin catabolic process"/>
    <property type="evidence" value="ECO:0007669"/>
    <property type="project" value="UniProtKB-ARBA"/>
</dbReference>
<dbReference type="InterPro" id="IPR001579">
    <property type="entry name" value="Glyco_hydro_18_chit_AS"/>
</dbReference>
<evidence type="ECO:0000256" key="4">
    <source>
        <dbReference type="RuleBase" id="RU000489"/>
    </source>
</evidence>
<dbReference type="InterPro" id="IPR001223">
    <property type="entry name" value="Glyco_hydro18_cat"/>
</dbReference>
<dbReference type="PANTHER" id="PTHR46073:SF4">
    <property type="entry name" value="GH18 DOMAIN-CONTAINING PROTEIN"/>
    <property type="match status" value="1"/>
</dbReference>
<evidence type="ECO:0000256" key="5">
    <source>
        <dbReference type="RuleBase" id="RU004453"/>
    </source>
</evidence>
<evidence type="ECO:0000256" key="1">
    <source>
        <dbReference type="ARBA" id="ARBA00022669"/>
    </source>
</evidence>
<dbReference type="InterPro" id="IPR029070">
    <property type="entry name" value="Chitinase_insertion_sf"/>
</dbReference>
<dbReference type="GO" id="GO:0005975">
    <property type="term" value="P:carbohydrate metabolic process"/>
    <property type="evidence" value="ECO:0007669"/>
    <property type="project" value="InterPro"/>
</dbReference>
<dbReference type="Proteomes" id="UP000046393">
    <property type="component" value="Unplaced"/>
</dbReference>
<keyword evidence="1" id="KW-0147">Chitin-binding</keyword>
<keyword evidence="2 4" id="KW-0378">Hydrolase</keyword>
<evidence type="ECO:0000259" key="6">
    <source>
        <dbReference type="PROSITE" id="PS51910"/>
    </source>
</evidence>
<dbReference type="PROSITE" id="PS01095">
    <property type="entry name" value="GH18_1"/>
    <property type="match status" value="1"/>
</dbReference>
<dbReference type="Gene3D" id="3.20.20.80">
    <property type="entry name" value="Glycosidases"/>
    <property type="match status" value="1"/>
</dbReference>